<evidence type="ECO:0000256" key="7">
    <source>
        <dbReference type="ARBA" id="ARBA00022989"/>
    </source>
</evidence>
<dbReference type="InterPro" id="IPR018108">
    <property type="entry name" value="MCP_transmembrane"/>
</dbReference>
<comment type="similarity">
    <text evidence="2 11">Belongs to the mitochondrial carrier (TC 2.A.29) family.</text>
</comment>
<feature type="repeat" description="Solcar" evidence="10">
    <location>
        <begin position="97"/>
        <end position="183"/>
    </location>
</feature>
<evidence type="ECO:0000256" key="2">
    <source>
        <dbReference type="ARBA" id="ARBA00006375"/>
    </source>
</evidence>
<dbReference type="Gene3D" id="1.50.40.10">
    <property type="entry name" value="Mitochondrial carrier domain"/>
    <property type="match status" value="1"/>
</dbReference>
<dbReference type="OrthoDB" id="276989at2759"/>
<evidence type="ECO:0000256" key="5">
    <source>
        <dbReference type="ARBA" id="ARBA00022737"/>
    </source>
</evidence>
<dbReference type="Proteomes" id="UP001153620">
    <property type="component" value="Chromosome 2"/>
</dbReference>
<dbReference type="FunFam" id="1.50.40.10:FF:000018">
    <property type="entry name" value="S-adenosylmethionine mitochondrial carrier protein-like"/>
    <property type="match status" value="1"/>
</dbReference>
<feature type="transmembrane region" description="Helical" evidence="12">
    <location>
        <begin position="248"/>
        <end position="271"/>
    </location>
</feature>
<feature type="transmembrane region" description="Helical" evidence="12">
    <location>
        <begin position="155"/>
        <end position="176"/>
    </location>
</feature>
<dbReference type="SUPFAM" id="SSF103506">
    <property type="entry name" value="Mitochondrial carrier"/>
    <property type="match status" value="1"/>
</dbReference>
<keyword evidence="14" id="KW-1185">Reference proteome</keyword>
<evidence type="ECO:0000256" key="6">
    <source>
        <dbReference type="ARBA" id="ARBA00022792"/>
    </source>
</evidence>
<keyword evidence="6" id="KW-0999">Mitochondrion inner membrane</keyword>
<keyword evidence="3 11" id="KW-0813">Transport</keyword>
<name>A0A9N9RWD2_9DIPT</name>
<dbReference type="Pfam" id="PF00153">
    <property type="entry name" value="Mito_carr"/>
    <property type="match status" value="3"/>
</dbReference>
<dbReference type="GO" id="GO:0005743">
    <property type="term" value="C:mitochondrial inner membrane"/>
    <property type="evidence" value="ECO:0007669"/>
    <property type="project" value="UniProtKB-SubCell"/>
</dbReference>
<dbReference type="EMBL" id="OU895878">
    <property type="protein sequence ID" value="CAG9805035.1"/>
    <property type="molecule type" value="Genomic_DNA"/>
</dbReference>
<evidence type="ECO:0000256" key="4">
    <source>
        <dbReference type="ARBA" id="ARBA00022692"/>
    </source>
</evidence>
<dbReference type="PRINTS" id="PR00926">
    <property type="entry name" value="MITOCARRIER"/>
</dbReference>
<evidence type="ECO:0000256" key="12">
    <source>
        <dbReference type="SAM" id="Phobius"/>
    </source>
</evidence>
<accession>A0A9N9RWD2</accession>
<keyword evidence="9 10" id="KW-0472">Membrane</keyword>
<keyword evidence="4 10" id="KW-0812">Transmembrane</keyword>
<evidence type="ECO:0000256" key="8">
    <source>
        <dbReference type="ARBA" id="ARBA00023128"/>
    </source>
</evidence>
<feature type="transmembrane region" description="Helical" evidence="12">
    <location>
        <begin position="17"/>
        <end position="39"/>
    </location>
</feature>
<dbReference type="InterPro" id="IPR023395">
    <property type="entry name" value="MCP_dom_sf"/>
</dbReference>
<feature type="transmembrane region" description="Helical" evidence="12">
    <location>
        <begin position="196"/>
        <end position="215"/>
    </location>
</feature>
<dbReference type="AlphaFoldDB" id="A0A9N9RWD2"/>
<sequence length="285" mass="31297">MTDSVDASVPTFHKPNLYWTSLIAGGVAGLVVDVALFPIDTVKTRLQSERGFWRSGGFRGIYKGLGTAATGSMPSAALFFVTYESIKSFLSTSKSNQSPFVHMFAASCGEIIACLVRVPVEIAKQRKQAMLVKQGTTSFQILYQAFKAEGLRKGIYRGFGITIIREVPFSFIQFPLWEYLKTQWEPTTGLSLNPAFVALCGAISGGIAAGLTTPLDVLKTRIMLAETAQKVSIYRILKNIYRDNGIRGLFAGFVPRVMWITLGGAVFFGFYDLATNVLHDRKSFA</sequence>
<gene>
    <name evidence="13" type="ORF">CHIRRI_LOCUS7911</name>
</gene>
<evidence type="ECO:0000256" key="10">
    <source>
        <dbReference type="PROSITE-ProRule" id="PRU00282"/>
    </source>
</evidence>
<keyword evidence="7 12" id="KW-1133">Transmembrane helix</keyword>
<reference evidence="13" key="2">
    <citation type="submission" date="2022-10" db="EMBL/GenBank/DDBJ databases">
        <authorList>
            <consortium name="ENA_rothamsted_submissions"/>
            <consortium name="culmorum"/>
            <person name="King R."/>
        </authorList>
    </citation>
    <scope>NUCLEOTIDE SEQUENCE</scope>
</reference>
<dbReference type="PROSITE" id="PS50920">
    <property type="entry name" value="SOLCAR"/>
    <property type="match status" value="3"/>
</dbReference>
<reference evidence="13" key="1">
    <citation type="submission" date="2022-01" db="EMBL/GenBank/DDBJ databases">
        <authorList>
            <person name="King R."/>
        </authorList>
    </citation>
    <scope>NUCLEOTIDE SEQUENCE</scope>
</reference>
<keyword evidence="8" id="KW-0496">Mitochondrion</keyword>
<evidence type="ECO:0000256" key="3">
    <source>
        <dbReference type="ARBA" id="ARBA00022448"/>
    </source>
</evidence>
<evidence type="ECO:0000313" key="13">
    <source>
        <dbReference type="EMBL" id="CAG9805035.1"/>
    </source>
</evidence>
<protein>
    <submittedName>
        <fullName evidence="13">Uncharacterized protein</fullName>
    </submittedName>
</protein>
<feature type="transmembrane region" description="Helical" evidence="12">
    <location>
        <begin position="100"/>
        <end position="120"/>
    </location>
</feature>
<dbReference type="GO" id="GO:0055085">
    <property type="term" value="P:transmembrane transport"/>
    <property type="evidence" value="ECO:0007669"/>
    <property type="project" value="InterPro"/>
</dbReference>
<feature type="repeat" description="Solcar" evidence="10">
    <location>
        <begin position="16"/>
        <end position="89"/>
    </location>
</feature>
<feature type="transmembrane region" description="Helical" evidence="12">
    <location>
        <begin position="60"/>
        <end position="80"/>
    </location>
</feature>
<dbReference type="InterPro" id="IPR002067">
    <property type="entry name" value="MCP"/>
</dbReference>
<evidence type="ECO:0000256" key="11">
    <source>
        <dbReference type="RuleBase" id="RU000488"/>
    </source>
</evidence>
<keyword evidence="5" id="KW-0677">Repeat</keyword>
<feature type="repeat" description="Solcar" evidence="10">
    <location>
        <begin position="192"/>
        <end position="277"/>
    </location>
</feature>
<evidence type="ECO:0000256" key="9">
    <source>
        <dbReference type="ARBA" id="ARBA00023136"/>
    </source>
</evidence>
<comment type="subcellular location">
    <subcellularLocation>
        <location evidence="1">Mitochondrion inner membrane</location>
        <topology evidence="1">Multi-pass membrane protein</topology>
    </subcellularLocation>
</comment>
<evidence type="ECO:0000256" key="1">
    <source>
        <dbReference type="ARBA" id="ARBA00004448"/>
    </source>
</evidence>
<proteinExistence type="inferred from homology"/>
<dbReference type="PANTHER" id="PTHR45667">
    <property type="entry name" value="S-ADENOSYLMETHIONINE MITOCHONDRIAL CARRIER PROTEIN"/>
    <property type="match status" value="1"/>
</dbReference>
<organism evidence="13 14">
    <name type="scientific">Chironomus riparius</name>
    <dbReference type="NCBI Taxonomy" id="315576"/>
    <lineage>
        <taxon>Eukaryota</taxon>
        <taxon>Metazoa</taxon>
        <taxon>Ecdysozoa</taxon>
        <taxon>Arthropoda</taxon>
        <taxon>Hexapoda</taxon>
        <taxon>Insecta</taxon>
        <taxon>Pterygota</taxon>
        <taxon>Neoptera</taxon>
        <taxon>Endopterygota</taxon>
        <taxon>Diptera</taxon>
        <taxon>Nematocera</taxon>
        <taxon>Chironomoidea</taxon>
        <taxon>Chironomidae</taxon>
        <taxon>Chironominae</taxon>
        <taxon>Chironomus</taxon>
    </lineage>
</organism>
<evidence type="ECO:0000313" key="14">
    <source>
        <dbReference type="Proteomes" id="UP001153620"/>
    </source>
</evidence>